<dbReference type="Pfam" id="PF05662">
    <property type="entry name" value="YadA_stalk"/>
    <property type="match status" value="6"/>
</dbReference>
<feature type="domain" description="Trimeric autotransporter adhesin YadA-like stalk" evidence="1">
    <location>
        <begin position="363"/>
        <end position="404"/>
    </location>
</feature>
<accession>R9ANR1</accession>
<dbReference type="Gene3D" id="6.10.250.2040">
    <property type="match status" value="4"/>
</dbReference>
<feature type="non-terminal residue" evidence="2">
    <location>
        <position position="1"/>
    </location>
</feature>
<evidence type="ECO:0000313" key="2">
    <source>
        <dbReference type="EMBL" id="EOR03877.1"/>
    </source>
</evidence>
<dbReference type="GO" id="GO:0019867">
    <property type="term" value="C:outer membrane"/>
    <property type="evidence" value="ECO:0007669"/>
    <property type="project" value="InterPro"/>
</dbReference>
<feature type="domain" description="Trimeric autotransporter adhesin YadA-like stalk" evidence="1">
    <location>
        <begin position="288"/>
        <end position="326"/>
    </location>
</feature>
<reference evidence="2 3" key="1">
    <citation type="submission" date="2013-03" db="EMBL/GenBank/DDBJ databases">
        <title>The Genome Sequence of Acinetobacter sp. CIP 110321.</title>
        <authorList>
            <consortium name="The Broad Institute Genome Sequencing Platform"/>
            <consortium name="The Broad Institute Genome Sequencing Center for Infectious Disease"/>
            <person name="Cerqueira G."/>
            <person name="Feldgarden M."/>
            <person name="Courvalin P."/>
            <person name="Perichon B."/>
            <person name="Grillot-Courvalin C."/>
            <person name="Clermont D."/>
            <person name="Rocha E."/>
            <person name="Yoon E.-J."/>
            <person name="Nemec A."/>
            <person name="Walker B."/>
            <person name="Young S.K."/>
            <person name="Zeng Q."/>
            <person name="Gargeya S."/>
            <person name="Fitzgerald M."/>
            <person name="Haas B."/>
            <person name="Abouelleil A."/>
            <person name="Alvarado L."/>
            <person name="Arachchi H.M."/>
            <person name="Berlin A.M."/>
            <person name="Chapman S.B."/>
            <person name="Dewar J."/>
            <person name="Goldberg J."/>
            <person name="Griggs A."/>
            <person name="Gujja S."/>
            <person name="Hansen M."/>
            <person name="Howarth C."/>
            <person name="Imamovic A."/>
            <person name="Larimer J."/>
            <person name="McCowan C."/>
            <person name="Murphy C."/>
            <person name="Neiman D."/>
            <person name="Pearson M."/>
            <person name="Priest M."/>
            <person name="Roberts A."/>
            <person name="Saif S."/>
            <person name="Shea T."/>
            <person name="Sisk P."/>
            <person name="Sykes S."/>
            <person name="Wortman J."/>
            <person name="Nusbaum C."/>
            <person name="Birren B."/>
        </authorList>
    </citation>
    <scope>NUCLEOTIDE SEQUENCE [LARGE SCALE GENOMIC DNA]</scope>
    <source>
        <strain evidence="2 3">CIP 110321</strain>
    </source>
</reference>
<organism evidence="2 3">
    <name type="scientific">Acinetobacter genomosp. 15BJ</name>
    <dbReference type="NCBI Taxonomy" id="106651"/>
    <lineage>
        <taxon>Bacteria</taxon>
        <taxon>Pseudomonadati</taxon>
        <taxon>Pseudomonadota</taxon>
        <taxon>Gammaproteobacteria</taxon>
        <taxon>Moraxellales</taxon>
        <taxon>Moraxellaceae</taxon>
        <taxon>Acinetobacter</taxon>
    </lineage>
</organism>
<evidence type="ECO:0000259" key="1">
    <source>
        <dbReference type="Pfam" id="PF05662"/>
    </source>
</evidence>
<feature type="domain" description="Trimeric autotransporter adhesin YadA-like stalk" evidence="1">
    <location>
        <begin position="695"/>
        <end position="736"/>
    </location>
</feature>
<dbReference type="Gene3D" id="1.20.5.170">
    <property type="match status" value="2"/>
</dbReference>
<protein>
    <recommendedName>
        <fullName evidence="1">Trimeric autotransporter adhesin YadA-like stalk domain-containing protein</fullName>
    </recommendedName>
</protein>
<feature type="non-terminal residue" evidence="2">
    <location>
        <position position="746"/>
    </location>
</feature>
<dbReference type="Gene3D" id="6.20.50.100">
    <property type="match status" value="2"/>
</dbReference>
<feature type="domain" description="Trimeric autotransporter adhesin YadA-like stalk" evidence="1">
    <location>
        <begin position="59"/>
        <end position="97"/>
    </location>
</feature>
<dbReference type="InterPro" id="IPR011049">
    <property type="entry name" value="Serralysin-like_metalloprot_C"/>
</dbReference>
<sequence>GEENLTVTKDGNTIQYGLNKDLKVDSVTAGDTVMNSDGVTITNGPSITKSGINAAGNPITNVGAGVNDTDAVNKGQLDDAAAAAKTEVTQGKNITVTKTTGTDGQDIYNVATKDTVDFNNVTVGDVNIDGTTGKISGVTAGEVSATSDEAINGSQLAGTAKSVSDALGGGSVVNPDGTVTAPSYTVNGETVTNVGDAIGELDKGWNLQSNGANAGAIKATDTVDIGTVDGEENLTVSKTGNDIKYGLNRNLKVDSVTAGDTVMNSDGVTITNGPSITKSGINAAGNPITNVGAGVNDTDAVNKGQLDDAAAAAKTEVTEGKNITVTKTTGTDGQDIYNVATKDTVDFNNVTVGDVNIDGATGKISGVTAGEVSATSDEAINGSQLAGTAKSVSDALGGGSVVNPDGTVTAPSYTVNGETVTNVGDAIGELDKGWNLQSNGANAGAIKATDTVDIGTVEGEENLTVTKDGNTIQYGLNKDLKVDSVTAGDTRLDRSGVAVTDAVGNRTSIVAGGTIVQDAQGNSTATTASGTTIKNAQGDTTLINSAGLGFTDAAGNPTGPRVNRTGIDAGNSKVTNVADGTIAAGSKDAVNGGQLHGVADSVRGSIGGETTLNPDGSITTSNVGNTGKNNIHDAIDSIRGTAVAAKTEVEAGKNMTVESRVGDDGQTIYEVATADDVSFDSVQVGDVNIDGATGKISGVAAGEVSATSDEAINGSQLAGTAKSVSDALGGGSVVNPDGTVTAPSYT</sequence>
<name>R9ANR1_9GAMM</name>
<dbReference type="Gene3D" id="2.20.70.140">
    <property type="match status" value="2"/>
</dbReference>
<dbReference type="AlphaFoldDB" id="R9ANR1"/>
<dbReference type="SUPFAM" id="SSF101967">
    <property type="entry name" value="Adhesin YadA, collagen-binding domain"/>
    <property type="match status" value="2"/>
</dbReference>
<proteinExistence type="predicted"/>
<dbReference type="InterPro" id="IPR008635">
    <property type="entry name" value="Coiled_stalk_dom"/>
</dbReference>
<comment type="caution">
    <text evidence="2">The sequence shown here is derived from an EMBL/GenBank/DDBJ whole genome shotgun (WGS) entry which is preliminary data.</text>
</comment>
<gene>
    <name evidence="2" type="ORF">F896_03328</name>
</gene>
<feature type="domain" description="Trimeric autotransporter adhesin YadA-like stalk" evidence="1">
    <location>
        <begin position="134"/>
        <end position="175"/>
    </location>
</feature>
<dbReference type="HOGENOM" id="CLU_023974_0_0_6"/>
<evidence type="ECO:0000313" key="3">
    <source>
        <dbReference type="Proteomes" id="UP000016203"/>
    </source>
</evidence>
<feature type="domain" description="Trimeric autotransporter adhesin YadA-like stalk" evidence="1">
    <location>
        <begin position="573"/>
        <end position="614"/>
    </location>
</feature>
<dbReference type="EMBL" id="AQFL01000023">
    <property type="protein sequence ID" value="EOR03877.1"/>
    <property type="molecule type" value="Genomic_DNA"/>
</dbReference>
<dbReference type="Proteomes" id="UP000016203">
    <property type="component" value="Unassembled WGS sequence"/>
</dbReference>